<dbReference type="CDD" id="cd04301">
    <property type="entry name" value="NAT_SF"/>
    <property type="match status" value="1"/>
</dbReference>
<dbReference type="InterPro" id="IPR016181">
    <property type="entry name" value="Acyl_CoA_acyltransferase"/>
</dbReference>
<reference evidence="2" key="1">
    <citation type="submission" date="2024-06" db="EMBL/GenBank/DDBJ databases">
        <authorList>
            <person name="Song Z."/>
        </authorList>
    </citation>
    <scope>NUCLEOTIDE SEQUENCE</scope>
    <source>
        <strain evidence="2">A1-4-2</strain>
    </source>
</reference>
<accession>A0AAU7T1C7</accession>
<dbReference type="Gene3D" id="3.40.630.30">
    <property type="match status" value="1"/>
</dbReference>
<dbReference type="RefSeq" id="WP_349929620.1">
    <property type="nucleotide sequence ID" value="NZ_CP157981.1"/>
</dbReference>
<evidence type="ECO:0000313" key="2">
    <source>
        <dbReference type="EMBL" id="XBU16911.1"/>
    </source>
</evidence>
<organism evidence="2">
    <name type="scientific">Acinetobacter sp. A1-4-2</name>
    <dbReference type="NCBI Taxonomy" id="3156489"/>
    <lineage>
        <taxon>Bacteria</taxon>
        <taxon>Pseudomonadati</taxon>
        <taxon>Pseudomonadota</taxon>
        <taxon>Gammaproteobacteria</taxon>
        <taxon>Moraxellales</taxon>
        <taxon>Moraxellaceae</taxon>
        <taxon>Acinetobacter</taxon>
    </lineage>
</organism>
<dbReference type="Pfam" id="PF00583">
    <property type="entry name" value="Acetyltransf_1"/>
    <property type="match status" value="1"/>
</dbReference>
<dbReference type="AlphaFoldDB" id="A0AAU7T1C7"/>
<gene>
    <name evidence="2" type="ORF">ABJ384_07075</name>
</gene>
<evidence type="ECO:0000259" key="1">
    <source>
        <dbReference type="PROSITE" id="PS51186"/>
    </source>
</evidence>
<dbReference type="PROSITE" id="PS51186">
    <property type="entry name" value="GNAT"/>
    <property type="match status" value="1"/>
</dbReference>
<sequence length="181" mass="20455">MKALKYRLANANDVETLVALINQAYRTNTGSSWTSEQHIIAGDRINAQQLEQTLAQENFYLYIAEVIEDGQMHLVACIGLTFQQNSVEIGTFCVASAWQNLGIGKHVLKYAEKMAVEHCPTLSHYEMWVLDSRIELIQYYARCGYAKTQHIESYPIDANVGQPLIDLKLQQMSKSVLRGIS</sequence>
<proteinExistence type="predicted"/>
<protein>
    <submittedName>
        <fullName evidence="2">GNAT family N-acetyltransferase</fullName>
    </submittedName>
</protein>
<dbReference type="EMBL" id="CP157981">
    <property type="protein sequence ID" value="XBU16911.1"/>
    <property type="molecule type" value="Genomic_DNA"/>
</dbReference>
<dbReference type="GO" id="GO:0016747">
    <property type="term" value="F:acyltransferase activity, transferring groups other than amino-acyl groups"/>
    <property type="evidence" value="ECO:0007669"/>
    <property type="project" value="InterPro"/>
</dbReference>
<feature type="domain" description="N-acetyltransferase" evidence="1">
    <location>
        <begin position="4"/>
        <end position="166"/>
    </location>
</feature>
<dbReference type="InterPro" id="IPR000182">
    <property type="entry name" value="GNAT_dom"/>
</dbReference>
<name>A0AAU7T1C7_9GAMM</name>
<dbReference type="SUPFAM" id="SSF55729">
    <property type="entry name" value="Acyl-CoA N-acyltransferases (Nat)"/>
    <property type="match status" value="1"/>
</dbReference>